<evidence type="ECO:0000259" key="1">
    <source>
        <dbReference type="Pfam" id="PF18701"/>
    </source>
</evidence>
<dbReference type="EMBL" id="JAJJHW010002867">
    <property type="protein sequence ID" value="KAH8362495.1"/>
    <property type="molecule type" value="Genomic_DNA"/>
</dbReference>
<dbReference type="PANTHER" id="PTHR47331:SF6">
    <property type="entry name" value="DOUBLECORTIN DOMAIN-CONTAINING PROTEIN"/>
    <property type="match status" value="1"/>
</dbReference>
<dbReference type="Pfam" id="PF18701">
    <property type="entry name" value="DUF5641"/>
    <property type="match status" value="1"/>
</dbReference>
<dbReference type="PANTHER" id="PTHR47331">
    <property type="entry name" value="PHD-TYPE DOMAIN-CONTAINING PROTEIN"/>
    <property type="match status" value="1"/>
</dbReference>
<keyword evidence="3" id="KW-1185">Reference proteome</keyword>
<reference evidence="2" key="1">
    <citation type="journal article" date="2021" name="Mol. Ecol. Resour.">
        <title>Phylogenomic analyses of the genus Drosophila reveals genomic signals of climate adaptation.</title>
        <authorList>
            <person name="Li F."/>
            <person name="Rane R.V."/>
            <person name="Luria V."/>
            <person name="Xiong Z."/>
            <person name="Chen J."/>
            <person name="Li Z."/>
            <person name="Catullo R.A."/>
            <person name="Griffin P.C."/>
            <person name="Schiffer M."/>
            <person name="Pearce S."/>
            <person name="Lee S.F."/>
            <person name="McElroy K."/>
            <person name="Stocker A."/>
            <person name="Shirriffs J."/>
            <person name="Cockerell F."/>
            <person name="Coppin C."/>
            <person name="Sgro C.M."/>
            <person name="Karger A."/>
            <person name="Cain J.W."/>
            <person name="Weber J.A."/>
            <person name="Santpere G."/>
            <person name="Kirschner M.W."/>
            <person name="Hoffmann A.A."/>
            <person name="Oakeshott J.G."/>
            <person name="Zhang G."/>
        </authorList>
    </citation>
    <scope>NUCLEOTIDE SEQUENCE</scope>
    <source>
        <strain evidence="2">BGI-SZ-2011g</strain>
    </source>
</reference>
<organism evidence="2 3">
    <name type="scientific">Drosophila rubida</name>
    <dbReference type="NCBI Taxonomy" id="30044"/>
    <lineage>
        <taxon>Eukaryota</taxon>
        <taxon>Metazoa</taxon>
        <taxon>Ecdysozoa</taxon>
        <taxon>Arthropoda</taxon>
        <taxon>Hexapoda</taxon>
        <taxon>Insecta</taxon>
        <taxon>Pterygota</taxon>
        <taxon>Neoptera</taxon>
        <taxon>Endopterygota</taxon>
        <taxon>Diptera</taxon>
        <taxon>Brachycera</taxon>
        <taxon>Muscomorpha</taxon>
        <taxon>Ephydroidea</taxon>
        <taxon>Drosophilidae</taxon>
        <taxon>Drosophila</taxon>
    </lineage>
</organism>
<proteinExistence type="predicted"/>
<gene>
    <name evidence="2" type="ORF">KR093_009334</name>
</gene>
<comment type="caution">
    <text evidence="2">The sequence shown here is derived from an EMBL/GenBank/DDBJ whole genome shotgun (WGS) entry which is preliminary data.</text>
</comment>
<protein>
    <recommendedName>
        <fullName evidence="1">DUF5641 domain-containing protein</fullName>
    </recommendedName>
</protein>
<feature type="domain" description="DUF5641" evidence="1">
    <location>
        <begin position="40"/>
        <end position="89"/>
    </location>
</feature>
<dbReference type="InterPro" id="IPR040676">
    <property type="entry name" value="DUF5641"/>
</dbReference>
<evidence type="ECO:0000313" key="3">
    <source>
        <dbReference type="Proteomes" id="UP001200034"/>
    </source>
</evidence>
<name>A0AAD4JXE1_9MUSC</name>
<feature type="non-terminal residue" evidence="2">
    <location>
        <position position="1"/>
    </location>
</feature>
<sequence>VSQDPNDREALTPDHFFVGGPLVAPSAAGTPDQEGLSCLKRWRAVSSFKQAFWQRWSREYVLGLQTRAKWDQLQPNVNLGPLVVVAEDNQ</sequence>
<dbReference type="Proteomes" id="UP001200034">
    <property type="component" value="Unassembled WGS sequence"/>
</dbReference>
<dbReference type="AlphaFoldDB" id="A0AAD4JXE1"/>
<feature type="non-terminal residue" evidence="2">
    <location>
        <position position="90"/>
    </location>
</feature>
<accession>A0AAD4JXE1</accession>
<evidence type="ECO:0000313" key="2">
    <source>
        <dbReference type="EMBL" id="KAH8362495.1"/>
    </source>
</evidence>